<dbReference type="Gramene" id="Ma03_t18680.2">
    <property type="protein sequence ID" value="Ma03_p18680.2"/>
    <property type="gene ID" value="Ma03_g18680"/>
</dbReference>
<dbReference type="GO" id="GO:0005737">
    <property type="term" value="C:cytoplasm"/>
    <property type="evidence" value="ECO:0000318"/>
    <property type="project" value="GO_Central"/>
</dbReference>
<comment type="subcellular location">
    <subcellularLocation>
        <location evidence="5">Cytoplasm</location>
    </subcellularLocation>
</comment>
<keyword evidence="1 5" id="KW-0963">Cytoplasm</keyword>
<evidence type="ECO:0000256" key="2">
    <source>
        <dbReference type="ARBA" id="ARBA00022603"/>
    </source>
</evidence>
<sequence>MAGIRWSPEDADLLPARPPGDPVSDDDRSVAADSWSIKSDYGSTVDDDQRHADAVEGFPGCSFPAASDYSSDKDAPDANEVETSLMGSQSYWNSTYAEDLANLPEHGNSSEVWFGVEVMDILVKWTKNLCASICQGLDRSDDNSCKAEPGDTFRDLSSWRVLDIGTGNGLLLQELAKQGFHDLTGVDYSERAIELAKTLAVRGGFSYINFVVDDVLETKLGRSFQLVMDKGTLDAIGLHPDFPVKRMMYWDSVSHLVAPGGILVITLCNRTKDELLQEVEQFNQQRLGSQEENSSTESAVFQYLNHVQTYPTITLGGVDGSRITTVALVRL</sequence>
<dbReference type="InterPro" id="IPR025714">
    <property type="entry name" value="Methyltranfer_dom"/>
</dbReference>
<keyword evidence="3 5" id="KW-0808">Transferase</keyword>
<reference evidence="9" key="1">
    <citation type="submission" date="2021-03" db="EMBL/GenBank/DDBJ databases">
        <authorList>
            <consortium name="Genoscope - CEA"/>
            <person name="William W."/>
        </authorList>
    </citation>
    <scope>NUCLEOTIDE SEQUENCE</scope>
    <source>
        <strain evidence="9">Doubled-haploid Pahang</strain>
    </source>
</reference>
<dbReference type="EC" id="2.1.1.-" evidence="5"/>
<reference evidence="10" key="2">
    <citation type="submission" date="2021-05" db="UniProtKB">
        <authorList>
            <consortium name="EnsemblPlants"/>
        </authorList>
    </citation>
    <scope>IDENTIFICATION</scope>
    <source>
        <strain evidence="10">subsp. malaccensis</strain>
    </source>
</reference>
<evidence type="ECO:0000256" key="7">
    <source>
        <dbReference type="SAM" id="MobiDB-lite"/>
    </source>
</evidence>
<evidence type="ECO:0000259" key="8">
    <source>
        <dbReference type="Pfam" id="PF13847"/>
    </source>
</evidence>
<dbReference type="FunCoup" id="A0A804IDM6">
    <property type="interactions" value="3687"/>
</dbReference>
<keyword evidence="6" id="KW-0175">Coiled coil</keyword>
<accession>A0A804IDM6</accession>
<feature type="coiled-coil region" evidence="6">
    <location>
        <begin position="265"/>
        <end position="292"/>
    </location>
</feature>
<dbReference type="EnsemblPlants" id="Ma03_t18680.1">
    <property type="protein sequence ID" value="Ma03_p18680.1"/>
    <property type="gene ID" value="Ma03_g18680"/>
</dbReference>
<feature type="region of interest" description="Disordered" evidence="7">
    <location>
        <begin position="1"/>
        <end position="32"/>
    </location>
</feature>
<evidence type="ECO:0000256" key="3">
    <source>
        <dbReference type="ARBA" id="ARBA00022679"/>
    </source>
</evidence>
<dbReference type="Proteomes" id="UP000012960">
    <property type="component" value="Unplaced"/>
</dbReference>
<keyword evidence="4 5" id="KW-0949">S-adenosyl-L-methionine</keyword>
<comment type="similarity">
    <text evidence="5">Belongs to the class I-like SAM-binding methyltransferase superfamily. EFM4 family.</text>
</comment>
<dbReference type="KEGG" id="mus:103978579"/>
<dbReference type="Gramene" id="Ma03_t18680.1">
    <property type="protein sequence ID" value="Ma03_p18680.1"/>
    <property type="gene ID" value="Ma03_g18680"/>
</dbReference>
<dbReference type="CDD" id="cd02440">
    <property type="entry name" value="AdoMet_MTases"/>
    <property type="match status" value="1"/>
</dbReference>
<evidence type="ECO:0000313" key="9">
    <source>
        <dbReference type="EMBL" id="CAG1850600.1"/>
    </source>
</evidence>
<dbReference type="GO" id="GO:0032259">
    <property type="term" value="P:methylation"/>
    <property type="evidence" value="ECO:0007669"/>
    <property type="project" value="UniProtKB-KW"/>
</dbReference>
<dbReference type="OMA" id="QERSHAD"/>
<dbReference type="GO" id="GO:0016279">
    <property type="term" value="F:protein-lysine N-methyltransferase activity"/>
    <property type="evidence" value="ECO:0000318"/>
    <property type="project" value="GO_Central"/>
</dbReference>
<evidence type="ECO:0000256" key="6">
    <source>
        <dbReference type="SAM" id="Coils"/>
    </source>
</evidence>
<evidence type="ECO:0000256" key="4">
    <source>
        <dbReference type="ARBA" id="ARBA00022691"/>
    </source>
</evidence>
<name>A0A804IDM6_MUSAM</name>
<gene>
    <name evidence="9" type="ORF">GSMUA_199660.1</name>
</gene>
<evidence type="ECO:0000256" key="1">
    <source>
        <dbReference type="ARBA" id="ARBA00022490"/>
    </source>
</evidence>
<dbReference type="SUPFAM" id="SSF53335">
    <property type="entry name" value="S-adenosyl-L-methionine-dependent methyltransferases"/>
    <property type="match status" value="1"/>
</dbReference>
<dbReference type="Pfam" id="PF13847">
    <property type="entry name" value="Methyltransf_31"/>
    <property type="match status" value="1"/>
</dbReference>
<comment type="function">
    <text evidence="5">S-adenosyl-L-methionine-dependent protein-lysine N-methyltransferase that methylates elongation factor 1-alpha.</text>
</comment>
<dbReference type="InterPro" id="IPR026635">
    <property type="entry name" value="Efm4/METTL10"/>
</dbReference>
<feature type="domain" description="Methyltransferase" evidence="8">
    <location>
        <begin position="158"/>
        <end position="284"/>
    </location>
</feature>
<dbReference type="EMBL" id="HG996468">
    <property type="protein sequence ID" value="CAG1850600.1"/>
    <property type="molecule type" value="Genomic_DNA"/>
</dbReference>
<dbReference type="HAMAP" id="MF_03188">
    <property type="entry name" value="Methyltr_EFM4"/>
    <property type="match status" value="1"/>
</dbReference>
<dbReference type="Gene3D" id="3.40.50.150">
    <property type="entry name" value="Vaccinia Virus protein VP39"/>
    <property type="match status" value="1"/>
</dbReference>
<keyword evidence="11" id="KW-1185">Reference proteome</keyword>
<evidence type="ECO:0000256" key="5">
    <source>
        <dbReference type="HAMAP-Rule" id="MF_03188"/>
    </source>
</evidence>
<evidence type="ECO:0000313" key="11">
    <source>
        <dbReference type="Proteomes" id="UP000012960"/>
    </source>
</evidence>
<dbReference type="PANTHER" id="PTHR12843">
    <property type="entry name" value="PROTEIN-LYSINE N-METHYLTRANSFERASE METTL10"/>
    <property type="match status" value="1"/>
</dbReference>
<proteinExistence type="inferred from homology"/>
<dbReference type="EnsemblPlants" id="Ma03_t18680.2">
    <property type="protein sequence ID" value="Ma03_p18680.2"/>
    <property type="gene ID" value="Ma03_g18680"/>
</dbReference>
<protein>
    <recommendedName>
        <fullName evidence="5">Protein-lysine N-methyltransferase GSMUA_199660.1</fullName>
        <ecNumber evidence="5">2.1.1.-</ecNumber>
    </recommendedName>
</protein>
<dbReference type="OrthoDB" id="540004at2759"/>
<dbReference type="InterPro" id="IPR029063">
    <property type="entry name" value="SAM-dependent_MTases_sf"/>
</dbReference>
<dbReference type="AlphaFoldDB" id="A0A804IDM6"/>
<dbReference type="PANTHER" id="PTHR12843:SF5">
    <property type="entry name" value="EEF1A LYSINE METHYLTRANSFERASE 2"/>
    <property type="match status" value="1"/>
</dbReference>
<keyword evidence="2 5" id="KW-0489">Methyltransferase</keyword>
<evidence type="ECO:0000313" key="10">
    <source>
        <dbReference type="EnsemblPlants" id="Ma03_p18680.1"/>
    </source>
</evidence>
<organism evidence="10 11">
    <name type="scientific">Musa acuminata subsp. malaccensis</name>
    <name type="common">Wild banana</name>
    <name type="synonym">Musa malaccensis</name>
    <dbReference type="NCBI Taxonomy" id="214687"/>
    <lineage>
        <taxon>Eukaryota</taxon>
        <taxon>Viridiplantae</taxon>
        <taxon>Streptophyta</taxon>
        <taxon>Embryophyta</taxon>
        <taxon>Tracheophyta</taxon>
        <taxon>Spermatophyta</taxon>
        <taxon>Magnoliopsida</taxon>
        <taxon>Liliopsida</taxon>
        <taxon>Zingiberales</taxon>
        <taxon>Musaceae</taxon>
        <taxon>Musa</taxon>
    </lineage>
</organism>